<accession>A0A238ZX89</accession>
<proteinExistence type="predicted"/>
<protein>
    <submittedName>
        <fullName evidence="1">Uncharacterized protein</fullName>
    </submittedName>
</protein>
<keyword evidence="2" id="KW-1185">Reference proteome</keyword>
<dbReference type="OrthoDB" id="5197364at2"/>
<reference evidence="2" key="1">
    <citation type="submission" date="2017-06" db="EMBL/GenBank/DDBJ databases">
        <authorList>
            <person name="Varghese N."/>
            <person name="Submissions S."/>
        </authorList>
    </citation>
    <scope>NUCLEOTIDE SEQUENCE [LARGE SCALE GENOMIC DNA]</scope>
    <source>
        <strain evidence="2">DSM 45423</strain>
    </source>
</reference>
<dbReference type="RefSeq" id="WP_141233669.1">
    <property type="nucleotide sequence ID" value="NZ_FZOH01000001.1"/>
</dbReference>
<sequence>MPARRLAGAVLRRVAPRTVRALETVPVLERRLGETEAALAELREQLAVRSRQVEDLQRWRHEAEAGLDESRRLSLRVAQMTDLVFDRLLTSSGGAAGR</sequence>
<dbReference type="EMBL" id="FZOH01000001">
    <property type="protein sequence ID" value="SNR87985.1"/>
    <property type="molecule type" value="Genomic_DNA"/>
</dbReference>
<organism evidence="1 2">
    <name type="scientific">Geodermatophilus saharensis</name>
    <dbReference type="NCBI Taxonomy" id="1137994"/>
    <lineage>
        <taxon>Bacteria</taxon>
        <taxon>Bacillati</taxon>
        <taxon>Actinomycetota</taxon>
        <taxon>Actinomycetes</taxon>
        <taxon>Geodermatophilales</taxon>
        <taxon>Geodermatophilaceae</taxon>
        <taxon>Geodermatophilus</taxon>
    </lineage>
</organism>
<gene>
    <name evidence="1" type="ORF">SAMN04488107_0411</name>
</gene>
<evidence type="ECO:0000313" key="2">
    <source>
        <dbReference type="Proteomes" id="UP000198386"/>
    </source>
</evidence>
<dbReference type="AlphaFoldDB" id="A0A238ZX89"/>
<name>A0A238ZX89_9ACTN</name>
<dbReference type="Proteomes" id="UP000198386">
    <property type="component" value="Unassembled WGS sequence"/>
</dbReference>
<evidence type="ECO:0000313" key="1">
    <source>
        <dbReference type="EMBL" id="SNR87985.1"/>
    </source>
</evidence>